<evidence type="ECO:0000313" key="5">
    <source>
        <dbReference type="EMBL" id="SIS62228.1"/>
    </source>
</evidence>
<dbReference type="AlphaFoldDB" id="A0A1N7KKX4"/>
<accession>A0A1N7KKX4</accession>
<gene>
    <name evidence="4" type="ORF">B0A70_03540</name>
    <name evidence="5" type="ORF">SAMN05421796_101646</name>
</gene>
<evidence type="ECO:0000256" key="2">
    <source>
        <dbReference type="SAM" id="SignalP"/>
    </source>
</evidence>
<dbReference type="EMBL" id="FTOJ01000001">
    <property type="protein sequence ID" value="SIS62228.1"/>
    <property type="molecule type" value="Genomic_DNA"/>
</dbReference>
<dbReference type="NCBIfam" id="TIGR04183">
    <property type="entry name" value="Por_Secre_tail"/>
    <property type="match status" value="1"/>
</dbReference>
<dbReference type="Proteomes" id="UP000238314">
    <property type="component" value="Unassembled WGS sequence"/>
</dbReference>
<reference evidence="6" key="3">
    <citation type="submission" date="2017-01" db="EMBL/GenBank/DDBJ databases">
        <authorList>
            <person name="Varghese N."/>
            <person name="Submissions S."/>
        </authorList>
    </citation>
    <scope>NUCLEOTIDE SEQUENCE [LARGE SCALE GENOMIC DNA]</scope>
    <source>
        <strain evidence="6">DSM 21068</strain>
    </source>
</reference>
<dbReference type="STRING" id="551459.SAMN05421796_101646"/>
<protein>
    <submittedName>
        <fullName evidence="5">Por secretion system C-terminal sorting domain-containing protein</fullName>
    </submittedName>
    <submittedName>
        <fullName evidence="4">Secretion protein</fullName>
    </submittedName>
</protein>
<dbReference type="OrthoDB" id="621743at2"/>
<name>A0A1N7KKX4_9FLAO</name>
<dbReference type="SUPFAM" id="SSF63829">
    <property type="entry name" value="Calcium-dependent phosphotriesterase"/>
    <property type="match status" value="1"/>
</dbReference>
<dbReference type="EMBL" id="MUGO01000003">
    <property type="protein sequence ID" value="PQA96206.1"/>
    <property type="molecule type" value="Genomic_DNA"/>
</dbReference>
<reference evidence="5" key="2">
    <citation type="submission" date="2017-01" db="EMBL/GenBank/DDBJ databases">
        <authorList>
            <person name="Mah S.A."/>
            <person name="Swanson W.J."/>
            <person name="Moy G.W."/>
            <person name="Vacquier V.D."/>
        </authorList>
    </citation>
    <scope>NUCLEOTIDE SEQUENCE [LARGE SCALE GENOMIC DNA]</scope>
    <source>
        <strain evidence="5">DSM 21068</strain>
    </source>
</reference>
<evidence type="ECO:0000313" key="4">
    <source>
        <dbReference type="EMBL" id="PQA96206.1"/>
    </source>
</evidence>
<feature type="domain" description="Secretion system C-terminal sorting" evidence="3">
    <location>
        <begin position="312"/>
        <end position="382"/>
    </location>
</feature>
<dbReference type="Proteomes" id="UP000186246">
    <property type="component" value="Unassembled WGS sequence"/>
</dbReference>
<evidence type="ECO:0000256" key="1">
    <source>
        <dbReference type="ARBA" id="ARBA00022729"/>
    </source>
</evidence>
<feature type="signal peptide" evidence="2">
    <location>
        <begin position="1"/>
        <end position="19"/>
    </location>
</feature>
<keyword evidence="1 2" id="KW-0732">Signal</keyword>
<reference evidence="4 7" key="1">
    <citation type="submission" date="2016-11" db="EMBL/GenBank/DDBJ databases">
        <title>Whole genomes of Flavobacteriaceae.</title>
        <authorList>
            <person name="Stine C."/>
            <person name="Li C."/>
            <person name="Tadesse D."/>
        </authorList>
    </citation>
    <scope>NUCLEOTIDE SEQUENCE [LARGE SCALE GENOMIC DNA]</scope>
    <source>
        <strain evidence="4 7">DSM 21068</strain>
    </source>
</reference>
<dbReference type="Gene3D" id="2.120.10.30">
    <property type="entry name" value="TolB, C-terminal domain"/>
    <property type="match status" value="1"/>
</dbReference>
<organism evidence="5 6">
    <name type="scientific">Chryseobacterium piscicola</name>
    <dbReference type="NCBI Taxonomy" id="551459"/>
    <lineage>
        <taxon>Bacteria</taxon>
        <taxon>Pseudomonadati</taxon>
        <taxon>Bacteroidota</taxon>
        <taxon>Flavobacteriia</taxon>
        <taxon>Flavobacteriales</taxon>
        <taxon>Weeksellaceae</taxon>
        <taxon>Chryseobacterium group</taxon>
        <taxon>Chryseobacterium</taxon>
    </lineage>
</organism>
<evidence type="ECO:0000259" key="3">
    <source>
        <dbReference type="Pfam" id="PF18962"/>
    </source>
</evidence>
<proteinExistence type="predicted"/>
<feature type="chain" id="PRO_5044563694" evidence="2">
    <location>
        <begin position="20"/>
        <end position="387"/>
    </location>
</feature>
<evidence type="ECO:0000313" key="7">
    <source>
        <dbReference type="Proteomes" id="UP000238314"/>
    </source>
</evidence>
<dbReference type="Pfam" id="PF18962">
    <property type="entry name" value="Por_Secre_tail"/>
    <property type="match status" value="1"/>
</dbReference>
<dbReference type="RefSeq" id="WP_076449683.1">
    <property type="nucleotide sequence ID" value="NZ_FTOJ01000001.1"/>
</dbReference>
<dbReference type="InterPro" id="IPR026444">
    <property type="entry name" value="Secre_tail"/>
</dbReference>
<sequence length="387" mass="42384">MKRHLFPIILLFLGNTIHAQQDLFALAGKDSPRIEFNDIRMMNADGSSTTQIFTSVTPSEVFSQNSRMKITEDRNSYGNAQAMNLAALATDSSQENLVYMPMFSSNIYVLNQNTKQITLVENNVAKVTSCDVNSHFTRMTLGYDGAIYALNNAGTQLLQISKKDGQYAVADLGIVKDAASNGKNSFTSMETGFGGDMISDAEGNFYVFSASGNAFKISSKSLQAYFLGKISGLPENYSVNGVAVNSKGKILVASAKGNALYEVNFESLEAKQLAGETNLHIYDLASKYFLNDRKAIGAPSINAEIYPTRIDEDFIYVNLNQTKIKGNIKVEIFDLSGKNVLSKKLSIKDGNLNERIELSTLFQGAYLVSVFDNTGKIIATKKVLKTK</sequence>
<keyword evidence="7" id="KW-1185">Reference proteome</keyword>
<evidence type="ECO:0000313" key="6">
    <source>
        <dbReference type="Proteomes" id="UP000186246"/>
    </source>
</evidence>
<dbReference type="InterPro" id="IPR011042">
    <property type="entry name" value="6-blade_b-propeller_TolB-like"/>
</dbReference>